<evidence type="ECO:0000313" key="3">
    <source>
        <dbReference type="Proteomes" id="UP000299102"/>
    </source>
</evidence>
<reference evidence="2 3" key="1">
    <citation type="journal article" date="2019" name="Commun. Biol.">
        <title>The bagworm genome reveals a unique fibroin gene that provides high tensile strength.</title>
        <authorList>
            <person name="Kono N."/>
            <person name="Nakamura H."/>
            <person name="Ohtoshi R."/>
            <person name="Tomita M."/>
            <person name="Numata K."/>
            <person name="Arakawa K."/>
        </authorList>
    </citation>
    <scope>NUCLEOTIDE SEQUENCE [LARGE SCALE GENOMIC DNA]</scope>
</reference>
<proteinExistence type="predicted"/>
<dbReference type="Proteomes" id="UP000299102">
    <property type="component" value="Unassembled WGS sequence"/>
</dbReference>
<dbReference type="EMBL" id="BGZK01001169">
    <property type="protein sequence ID" value="GBP73299.1"/>
    <property type="molecule type" value="Genomic_DNA"/>
</dbReference>
<organism evidence="2 3">
    <name type="scientific">Eumeta variegata</name>
    <name type="common">Bagworm moth</name>
    <name type="synonym">Eumeta japonica</name>
    <dbReference type="NCBI Taxonomy" id="151549"/>
    <lineage>
        <taxon>Eukaryota</taxon>
        <taxon>Metazoa</taxon>
        <taxon>Ecdysozoa</taxon>
        <taxon>Arthropoda</taxon>
        <taxon>Hexapoda</taxon>
        <taxon>Insecta</taxon>
        <taxon>Pterygota</taxon>
        <taxon>Neoptera</taxon>
        <taxon>Endopterygota</taxon>
        <taxon>Lepidoptera</taxon>
        <taxon>Glossata</taxon>
        <taxon>Ditrysia</taxon>
        <taxon>Tineoidea</taxon>
        <taxon>Psychidae</taxon>
        <taxon>Oiketicinae</taxon>
        <taxon>Eumeta</taxon>
    </lineage>
</organism>
<sequence length="164" mass="18893">MRLWRYEFGFFHKNCAIDERQTAVVSRTTERHVNGPVGRPVSDVGGLPDGDSLTRSDDEAGRWPQDLRNKRRYVLRTTPYRGNRFELRYTRTLHCRPQVLNMSQMYQEMTSDDTPYGTVGLRARARPEVRIAAKLRRTISCTSEEHASRARSSGGFMVVPNENS</sequence>
<comment type="caution">
    <text evidence="2">The sequence shown here is derived from an EMBL/GenBank/DDBJ whole genome shotgun (WGS) entry which is preliminary data.</text>
</comment>
<name>A0A4C1YF54_EUMVA</name>
<protein>
    <submittedName>
        <fullName evidence="2">Uncharacterized protein</fullName>
    </submittedName>
</protein>
<feature type="compositionally biased region" description="Basic and acidic residues" evidence="1">
    <location>
        <begin position="52"/>
        <end position="62"/>
    </location>
</feature>
<accession>A0A4C1YF54</accession>
<evidence type="ECO:0000256" key="1">
    <source>
        <dbReference type="SAM" id="MobiDB-lite"/>
    </source>
</evidence>
<feature type="region of interest" description="Disordered" evidence="1">
    <location>
        <begin position="29"/>
        <end position="62"/>
    </location>
</feature>
<gene>
    <name evidence="2" type="ORF">EVAR_52825_1</name>
</gene>
<dbReference type="AlphaFoldDB" id="A0A4C1YF54"/>
<feature type="region of interest" description="Disordered" evidence="1">
    <location>
        <begin position="144"/>
        <end position="164"/>
    </location>
</feature>
<keyword evidence="3" id="KW-1185">Reference proteome</keyword>
<evidence type="ECO:0000313" key="2">
    <source>
        <dbReference type="EMBL" id="GBP73299.1"/>
    </source>
</evidence>